<name>A0ABR5D3E9_9HYPH</name>
<sequence>MVYKAFFPVLLALTALTIFVINFPQLATIAAISIIGLPIALVLWAAAPLLFSCIVFLIIFRFLPLRGPRRAFLSIALVPATLALLPLILTLPLYVEAREWISDDLNRVSLPLNSRTIALRQAESDRCDEFCIRALLAGSVEKVIVARTIPGQMELQIQQSANAFRFERRPVCPVAQEKFSPNALVQPRPAPHTPPIRVNDAVRLKASQGLCLISERTTLSEADLVVTRQQVKSRGYSFEGEQLGYDDALSVYRLSAHARDATSASFREIYRHSAHRSKIPHAWIFVAACPTRGRLG</sequence>
<keyword evidence="1" id="KW-0472">Membrane</keyword>
<proteinExistence type="predicted"/>
<feature type="transmembrane region" description="Helical" evidence="1">
    <location>
        <begin position="72"/>
        <end position="95"/>
    </location>
</feature>
<dbReference type="Proteomes" id="UP000032564">
    <property type="component" value="Unassembled WGS sequence"/>
</dbReference>
<keyword evidence="1" id="KW-0812">Transmembrane</keyword>
<feature type="transmembrane region" description="Helical" evidence="1">
    <location>
        <begin position="39"/>
        <end position="60"/>
    </location>
</feature>
<protein>
    <submittedName>
        <fullName evidence="2">Uncharacterized protein</fullName>
    </submittedName>
</protein>
<evidence type="ECO:0000313" key="2">
    <source>
        <dbReference type="EMBL" id="KJF71392.1"/>
    </source>
</evidence>
<dbReference type="RefSeq" id="WP_045022149.1">
    <property type="nucleotide sequence ID" value="NZ_CP166106.1"/>
</dbReference>
<comment type="caution">
    <text evidence="2">The sequence shown here is derived from an EMBL/GenBank/DDBJ whole genome shotgun (WGS) entry which is preliminary data.</text>
</comment>
<accession>A0ABR5D3E9</accession>
<keyword evidence="1" id="KW-1133">Transmembrane helix</keyword>
<gene>
    <name evidence="2" type="ORF">RP75_20865</name>
</gene>
<organism evidence="2 3">
    <name type="scientific">Agrobacterium arsenijevicii</name>
    <dbReference type="NCBI Taxonomy" id="1585697"/>
    <lineage>
        <taxon>Bacteria</taxon>
        <taxon>Pseudomonadati</taxon>
        <taxon>Pseudomonadota</taxon>
        <taxon>Alphaproteobacteria</taxon>
        <taxon>Hyphomicrobiales</taxon>
        <taxon>Rhizobiaceae</taxon>
        <taxon>Rhizobium/Agrobacterium group</taxon>
        <taxon>Agrobacterium</taxon>
    </lineage>
</organism>
<dbReference type="EMBL" id="JWIT01000017">
    <property type="protein sequence ID" value="KJF71392.1"/>
    <property type="molecule type" value="Genomic_DNA"/>
</dbReference>
<evidence type="ECO:0000313" key="3">
    <source>
        <dbReference type="Proteomes" id="UP000032564"/>
    </source>
</evidence>
<reference evidence="2 3" key="1">
    <citation type="submission" date="2014-12" db="EMBL/GenBank/DDBJ databases">
        <authorList>
            <person name="Kuzmanovic N."/>
            <person name="Pulawska J."/>
            <person name="Obradovic A."/>
        </authorList>
    </citation>
    <scope>NUCLEOTIDE SEQUENCE [LARGE SCALE GENOMIC DNA]</scope>
    <source>
        <strain evidence="2 3">KFB 330</strain>
    </source>
</reference>
<keyword evidence="3" id="KW-1185">Reference proteome</keyword>
<evidence type="ECO:0000256" key="1">
    <source>
        <dbReference type="SAM" id="Phobius"/>
    </source>
</evidence>